<evidence type="ECO:0000313" key="3">
    <source>
        <dbReference type="EnsemblMetazoa" id="ACUA010507-PA"/>
    </source>
</evidence>
<sequence length="104" mass="11701">MFFCCPVPPFGFHPLHGVGLCATTNRRPFSGSVSGAVVYSIPSNVAAVFFFLLSSTTTTDRRPRRFENRCLFRRRLHGANWRRDTASCDPRNQGQKFLSEATTT</sequence>
<feature type="transmembrane region" description="Helical" evidence="2">
    <location>
        <begin position="36"/>
        <end position="55"/>
    </location>
</feature>
<evidence type="ECO:0000256" key="2">
    <source>
        <dbReference type="SAM" id="Phobius"/>
    </source>
</evidence>
<evidence type="ECO:0000256" key="1">
    <source>
        <dbReference type="SAM" id="MobiDB-lite"/>
    </source>
</evidence>
<dbReference type="Proteomes" id="UP000075883">
    <property type="component" value="Unassembled WGS sequence"/>
</dbReference>
<dbReference type="EnsemblMetazoa" id="ACUA010507-RA">
    <property type="protein sequence ID" value="ACUA010507-PA"/>
    <property type="gene ID" value="ACUA010507"/>
</dbReference>
<evidence type="ECO:0000313" key="4">
    <source>
        <dbReference type="Proteomes" id="UP000075883"/>
    </source>
</evidence>
<feature type="region of interest" description="Disordered" evidence="1">
    <location>
        <begin position="83"/>
        <end position="104"/>
    </location>
</feature>
<dbReference type="AlphaFoldDB" id="A0A182M691"/>
<name>A0A182M691_9DIPT</name>
<keyword evidence="2" id="KW-0472">Membrane</keyword>
<proteinExistence type="predicted"/>
<accession>A0A182M691</accession>
<organism evidence="3 4">
    <name type="scientific">Anopheles culicifacies</name>
    <dbReference type="NCBI Taxonomy" id="139723"/>
    <lineage>
        <taxon>Eukaryota</taxon>
        <taxon>Metazoa</taxon>
        <taxon>Ecdysozoa</taxon>
        <taxon>Arthropoda</taxon>
        <taxon>Hexapoda</taxon>
        <taxon>Insecta</taxon>
        <taxon>Pterygota</taxon>
        <taxon>Neoptera</taxon>
        <taxon>Endopterygota</taxon>
        <taxon>Diptera</taxon>
        <taxon>Nematocera</taxon>
        <taxon>Culicoidea</taxon>
        <taxon>Culicidae</taxon>
        <taxon>Anophelinae</taxon>
        <taxon>Anopheles</taxon>
        <taxon>culicifacies species complex</taxon>
    </lineage>
</organism>
<reference evidence="3" key="2">
    <citation type="submission" date="2020-05" db="UniProtKB">
        <authorList>
            <consortium name="EnsemblMetazoa"/>
        </authorList>
    </citation>
    <scope>IDENTIFICATION</scope>
    <source>
        <strain evidence="3">A-37</strain>
    </source>
</reference>
<dbReference type="VEuPathDB" id="VectorBase:ACUA010507"/>
<protein>
    <submittedName>
        <fullName evidence="3">Uncharacterized protein</fullName>
    </submittedName>
</protein>
<dbReference type="EMBL" id="AXCM01010904">
    <property type="status" value="NOT_ANNOTATED_CDS"/>
    <property type="molecule type" value="Genomic_DNA"/>
</dbReference>
<keyword evidence="2" id="KW-1133">Transmembrane helix</keyword>
<feature type="compositionally biased region" description="Polar residues" evidence="1">
    <location>
        <begin position="90"/>
        <end position="104"/>
    </location>
</feature>
<reference evidence="4" key="1">
    <citation type="submission" date="2013-09" db="EMBL/GenBank/DDBJ databases">
        <title>The Genome Sequence of Anopheles culicifacies species A.</title>
        <authorList>
            <consortium name="The Broad Institute Genomics Platform"/>
            <person name="Neafsey D.E."/>
            <person name="Besansky N."/>
            <person name="Howell P."/>
            <person name="Walton C."/>
            <person name="Young S.K."/>
            <person name="Zeng Q."/>
            <person name="Gargeya S."/>
            <person name="Fitzgerald M."/>
            <person name="Haas B."/>
            <person name="Abouelleil A."/>
            <person name="Allen A.W."/>
            <person name="Alvarado L."/>
            <person name="Arachchi H.M."/>
            <person name="Berlin A.M."/>
            <person name="Chapman S.B."/>
            <person name="Gainer-Dewar J."/>
            <person name="Goldberg J."/>
            <person name="Griggs A."/>
            <person name="Gujja S."/>
            <person name="Hansen M."/>
            <person name="Howarth C."/>
            <person name="Imamovic A."/>
            <person name="Ireland A."/>
            <person name="Larimer J."/>
            <person name="McCowan C."/>
            <person name="Murphy C."/>
            <person name="Pearson M."/>
            <person name="Poon T.W."/>
            <person name="Priest M."/>
            <person name="Roberts A."/>
            <person name="Saif S."/>
            <person name="Shea T."/>
            <person name="Sisk P."/>
            <person name="Sykes S."/>
            <person name="Wortman J."/>
            <person name="Nusbaum C."/>
            <person name="Birren B."/>
        </authorList>
    </citation>
    <scope>NUCLEOTIDE SEQUENCE [LARGE SCALE GENOMIC DNA]</scope>
    <source>
        <strain evidence="4">A-37</strain>
    </source>
</reference>
<keyword evidence="2" id="KW-0812">Transmembrane</keyword>
<keyword evidence="4" id="KW-1185">Reference proteome</keyword>